<reference evidence="3 4" key="1">
    <citation type="journal article" date="2021" name="Commun. Biol.">
        <title>The genome of Shorea leprosula (Dipterocarpaceae) highlights the ecological relevance of drought in aseasonal tropical rainforests.</title>
        <authorList>
            <person name="Ng K.K.S."/>
            <person name="Kobayashi M.J."/>
            <person name="Fawcett J.A."/>
            <person name="Hatakeyama M."/>
            <person name="Paape T."/>
            <person name="Ng C.H."/>
            <person name="Ang C.C."/>
            <person name="Tnah L.H."/>
            <person name="Lee C.T."/>
            <person name="Nishiyama T."/>
            <person name="Sese J."/>
            <person name="O'Brien M.J."/>
            <person name="Copetti D."/>
            <person name="Mohd Noor M.I."/>
            <person name="Ong R.C."/>
            <person name="Putra M."/>
            <person name="Sireger I.Z."/>
            <person name="Indrioko S."/>
            <person name="Kosugi Y."/>
            <person name="Izuno A."/>
            <person name="Isagi Y."/>
            <person name="Lee S.L."/>
            <person name="Shimizu K.K."/>
        </authorList>
    </citation>
    <scope>NUCLEOTIDE SEQUENCE [LARGE SCALE GENOMIC DNA]</scope>
    <source>
        <strain evidence="3">214</strain>
    </source>
</reference>
<keyword evidence="4" id="KW-1185">Reference proteome</keyword>
<dbReference type="InterPro" id="IPR058594">
    <property type="entry name" value="PB1-like_dom_pln"/>
</dbReference>
<organism evidence="3 4">
    <name type="scientific">Rubroshorea leprosula</name>
    <dbReference type="NCBI Taxonomy" id="152421"/>
    <lineage>
        <taxon>Eukaryota</taxon>
        <taxon>Viridiplantae</taxon>
        <taxon>Streptophyta</taxon>
        <taxon>Embryophyta</taxon>
        <taxon>Tracheophyta</taxon>
        <taxon>Spermatophyta</taxon>
        <taxon>Magnoliopsida</taxon>
        <taxon>eudicotyledons</taxon>
        <taxon>Gunneridae</taxon>
        <taxon>Pentapetalae</taxon>
        <taxon>rosids</taxon>
        <taxon>malvids</taxon>
        <taxon>Malvales</taxon>
        <taxon>Dipterocarpaceae</taxon>
        <taxon>Rubroshorea</taxon>
    </lineage>
</organism>
<dbReference type="AlphaFoldDB" id="A0AAV5IIL2"/>
<evidence type="ECO:0000256" key="1">
    <source>
        <dbReference type="SAM" id="MobiDB-lite"/>
    </source>
</evidence>
<accession>A0AAV5IIL2</accession>
<gene>
    <name evidence="3" type="ORF">SLEP1_g12450</name>
</gene>
<dbReference type="PANTHER" id="PTHR31973:SF189">
    <property type="entry name" value="TRANSPOSASE, MUDR, PLANT, MULE TRANSPOSASE DOMAIN PROTEIN-RELATED"/>
    <property type="match status" value="1"/>
</dbReference>
<evidence type="ECO:0000259" key="2">
    <source>
        <dbReference type="Pfam" id="PF26130"/>
    </source>
</evidence>
<evidence type="ECO:0000313" key="4">
    <source>
        <dbReference type="Proteomes" id="UP001054252"/>
    </source>
</evidence>
<dbReference type="PANTHER" id="PTHR31973">
    <property type="entry name" value="POLYPROTEIN, PUTATIVE-RELATED"/>
    <property type="match status" value="1"/>
</dbReference>
<protein>
    <recommendedName>
        <fullName evidence="2">PB1-like domain-containing protein</fullName>
    </recommendedName>
</protein>
<proteinExistence type="predicted"/>
<name>A0AAV5IIL2_9ROSI</name>
<comment type="caution">
    <text evidence="3">The sequence shown here is derived from an EMBL/GenBank/DDBJ whole genome shotgun (WGS) entry which is preliminary data.</text>
</comment>
<dbReference type="Pfam" id="PF26130">
    <property type="entry name" value="PB1-like"/>
    <property type="match status" value="1"/>
</dbReference>
<dbReference type="Proteomes" id="UP001054252">
    <property type="component" value="Unassembled WGS sequence"/>
</dbReference>
<feature type="region of interest" description="Disordered" evidence="1">
    <location>
        <begin position="114"/>
        <end position="133"/>
    </location>
</feature>
<feature type="domain" description="PB1-like" evidence="2">
    <location>
        <begin position="6"/>
        <end position="68"/>
    </location>
</feature>
<evidence type="ECO:0000313" key="3">
    <source>
        <dbReference type="EMBL" id="GKU99635.1"/>
    </source>
</evidence>
<dbReference type="EMBL" id="BPVZ01000014">
    <property type="protein sequence ID" value="GKU99635.1"/>
    <property type="molecule type" value="Genomic_DNA"/>
</dbReference>
<sequence>MGEVAPFTICIHYDGQFGVDKSRYTEGETYDLLVFDVNKLCYWDIKDKVTKPGFISFKGLYYKVPNLSMVHGHPLCEVAIGVGKLLLHPEVLGSDANDDELLVGNNKVTNLMGNMDSTDTLSHGRKTNDKGKEKATKACQQWKSERNGGVMASSSSKGIIIKEPEANFEGFQLVDNLDIEYSDIECSSSSTYINSGDAESYDSDSSIKDLNVKDNVLRKVKKYYGTHSCFKTNRNKMVIEPFLVGALWTIVTNSPRMSSRQLVDHVKAELNVEVSKYKCQRAKRIIKNELEATYIEQYKYFRGYEKHMLTTNLGSSCIIGIENSAATTPYQFKRMYFCFDGCKRGWKANCRRIIGLDGSFLKGVCKGILLSAIGRDGNNQMFPMA</sequence>